<feature type="compositionally biased region" description="Polar residues" evidence="1">
    <location>
        <begin position="65"/>
        <end position="77"/>
    </location>
</feature>
<dbReference type="EMBL" id="KQ245100">
    <property type="protein sequence ID" value="KNC73826.1"/>
    <property type="molecule type" value="Genomic_DNA"/>
</dbReference>
<evidence type="ECO:0000313" key="2">
    <source>
        <dbReference type="EMBL" id="KNC73826.1"/>
    </source>
</evidence>
<dbReference type="RefSeq" id="XP_014147728.1">
    <property type="nucleotide sequence ID" value="XM_014292253.1"/>
</dbReference>
<feature type="non-terminal residue" evidence="2">
    <location>
        <position position="1"/>
    </location>
</feature>
<reference evidence="2 3" key="1">
    <citation type="submission" date="2011-02" db="EMBL/GenBank/DDBJ databases">
        <title>The Genome Sequence of Sphaeroforma arctica JP610.</title>
        <authorList>
            <consortium name="The Broad Institute Genome Sequencing Platform"/>
            <person name="Russ C."/>
            <person name="Cuomo C."/>
            <person name="Young S.K."/>
            <person name="Zeng Q."/>
            <person name="Gargeya S."/>
            <person name="Alvarado L."/>
            <person name="Berlin A."/>
            <person name="Chapman S.B."/>
            <person name="Chen Z."/>
            <person name="Freedman E."/>
            <person name="Gellesch M."/>
            <person name="Goldberg J."/>
            <person name="Griggs A."/>
            <person name="Gujja S."/>
            <person name="Heilman E."/>
            <person name="Heiman D."/>
            <person name="Howarth C."/>
            <person name="Mehta T."/>
            <person name="Neiman D."/>
            <person name="Pearson M."/>
            <person name="Roberts A."/>
            <person name="Saif S."/>
            <person name="Shea T."/>
            <person name="Shenoy N."/>
            <person name="Sisk P."/>
            <person name="Stolte C."/>
            <person name="Sykes S."/>
            <person name="White J."/>
            <person name="Yandava C."/>
            <person name="Burger G."/>
            <person name="Gray M.W."/>
            <person name="Holland P.W.H."/>
            <person name="King N."/>
            <person name="Lang F.B.F."/>
            <person name="Roger A.J."/>
            <person name="Ruiz-Trillo I."/>
            <person name="Haas B."/>
            <person name="Nusbaum C."/>
            <person name="Birren B."/>
        </authorList>
    </citation>
    <scope>NUCLEOTIDE SEQUENCE [LARGE SCALE GENOMIC DNA]</scope>
    <source>
        <strain evidence="2 3">JP610</strain>
    </source>
</reference>
<name>A0A0L0FBE4_9EUKA</name>
<organism evidence="2 3">
    <name type="scientific">Sphaeroforma arctica JP610</name>
    <dbReference type="NCBI Taxonomy" id="667725"/>
    <lineage>
        <taxon>Eukaryota</taxon>
        <taxon>Ichthyosporea</taxon>
        <taxon>Ichthyophonida</taxon>
        <taxon>Sphaeroforma</taxon>
    </lineage>
</organism>
<proteinExistence type="predicted"/>
<protein>
    <submittedName>
        <fullName evidence="2">Uncharacterized protein</fullName>
    </submittedName>
</protein>
<accession>A0A0L0FBE4</accession>
<evidence type="ECO:0000256" key="1">
    <source>
        <dbReference type="SAM" id="MobiDB-lite"/>
    </source>
</evidence>
<dbReference type="GeneID" id="25914121"/>
<gene>
    <name evidence="2" type="ORF">SARC_13617</name>
</gene>
<keyword evidence="3" id="KW-1185">Reference proteome</keyword>
<feature type="region of interest" description="Disordered" evidence="1">
    <location>
        <begin position="1"/>
        <end position="77"/>
    </location>
</feature>
<sequence length="77" mass="8880">VPKPPAKRVKLLDISTHRSTHQNIRDKGNRFTTKTQHEENTPSENIKPSENENKSEVFHEEQITSDDTNTVASRVRE</sequence>
<dbReference type="Proteomes" id="UP000054560">
    <property type="component" value="Unassembled WGS sequence"/>
</dbReference>
<feature type="compositionally biased region" description="Basic and acidic residues" evidence="1">
    <location>
        <begin position="23"/>
        <end position="40"/>
    </location>
</feature>
<feature type="compositionally biased region" description="Basic and acidic residues" evidence="1">
    <location>
        <begin position="47"/>
        <end position="62"/>
    </location>
</feature>
<dbReference type="AlphaFoldDB" id="A0A0L0FBE4"/>
<evidence type="ECO:0000313" key="3">
    <source>
        <dbReference type="Proteomes" id="UP000054560"/>
    </source>
</evidence>